<gene>
    <name evidence="1" type="ORF">LOK49_LG14G01385</name>
</gene>
<dbReference type="Proteomes" id="UP001060215">
    <property type="component" value="Chromosome 15"/>
</dbReference>
<sequence length="1250" mass="137107">MKNSDSIRSKRHRFDHLPNSSQFFRKKHRPLVINTASIHIQPLGLPLVSTSQTSSSESINLEPYRPYTIGRAHRHCDFVFEDRRVSKKHFQILFDALNRKICISDGVYWSGCGGFSRVRVSMNGVFVNGVRIVGGEVAELGAGDEVSLVCGNEGVCSLGVRIGFVVQRIVFVEEVFNGTVSNFGENGCGRVVASVNLLLSQCRQILHSNDPILSIRKCDFSHRVNSVLGLMLSNVGKFPVGGVSELRGGNLVEPPSGEDSRADQRLENVNVNANMVQLSSVIRDRETTVVYEANAASECYNVNGNHLQQMEHVGAPLPSNVANGKPKTLCLDSAVKDGLPLQQMEHVGAPLANGVANGKPKALCLDSIVKDSGLPLQQMEHVGASLANGVANGKPKPLCLDSIVKDSGLPLQQMEHFGAPLASSVASGKPNPLCLDSTVKDNGLPLQQMEQFGAPLASSVANGKPKSLCLDSTVKDYSLPLQQMEQFGAPLASSVPNGKPKTLYLDSMVKENTPQFHWGAHDENQIGSIPPPGNKFYLNRLQTMGHGSLDHHDVVSLPELLYPVESLSQIFIATFTSDILWFLSYCDIPAHLPVTIACHNREGCWSSSPDKRISVPFSDFPNLVVVYPPFPEVIAFGNDRKRSGIACHHPKLLVLQREESIRVVITSANLVEKQWNSVTNTIWWQDFPRASRPDYVSLFTQLSDGDINQYSKSDFAAQLGGFMASLVADVPSQAHWILELTKYDFKGAVGHLVASVPGIHSRRAPSILEPMYFLPGEQCASQSYGVKVLGSIETSVVGLSHLFRTSTDTNGSQLKKLASFLGKCYENANGMLEIVLRRNTNIPADANAVSILVPNPEEFSEGDCVQLGFLPRNIAKWVAPLSDSGLFRFSGYVYPKEVLVTALEGSTSLVQMILYVSQGPTFSDISKVVQSEHVSAICLLVASIQRSTGLWRLQEVLSHYKWPEYLETDFVFGSSSIGSVTAQFLAAFSAASGKTSVQFSESDESDPDWGCWSASQEIRNPSIRIIFPTIERVKNASCGILASKFLLCFSQKTWQRLRNVGMLHDAIPYPNNRVNHPMHVKVARRRFQSKKDASSFGWVYSGSHNFSAAAWGRPISNSLRTKAVGAVKTNSVLGSRLHVCNYELGIVFIVPPSDANGSPNHKSRSLDDIILPFVVPAPKYRPSDTLATKQAMREALAEWEREISLEAVASGELMEEEIPDKEEEVLEATDYVAKEREDEKAYADILWSQS</sequence>
<protein>
    <submittedName>
        <fullName evidence="1">Tyrosyl-DNA phosphodiesterase 1</fullName>
    </submittedName>
</protein>
<keyword evidence="2" id="KW-1185">Reference proteome</keyword>
<organism evidence="1 2">
    <name type="scientific">Camellia lanceoleosa</name>
    <dbReference type="NCBI Taxonomy" id="1840588"/>
    <lineage>
        <taxon>Eukaryota</taxon>
        <taxon>Viridiplantae</taxon>
        <taxon>Streptophyta</taxon>
        <taxon>Embryophyta</taxon>
        <taxon>Tracheophyta</taxon>
        <taxon>Spermatophyta</taxon>
        <taxon>Magnoliopsida</taxon>
        <taxon>eudicotyledons</taxon>
        <taxon>Gunneridae</taxon>
        <taxon>Pentapetalae</taxon>
        <taxon>asterids</taxon>
        <taxon>Ericales</taxon>
        <taxon>Theaceae</taxon>
        <taxon>Camellia</taxon>
    </lineage>
</organism>
<evidence type="ECO:0000313" key="1">
    <source>
        <dbReference type="EMBL" id="KAI7986067.1"/>
    </source>
</evidence>
<proteinExistence type="predicted"/>
<reference evidence="1 2" key="1">
    <citation type="journal article" date="2022" name="Plant J.">
        <title>Chromosome-level genome of Camellia lanceoleosa provides a valuable resource for understanding genome evolution and self-incompatibility.</title>
        <authorList>
            <person name="Gong W."/>
            <person name="Xiao S."/>
            <person name="Wang L."/>
            <person name="Liao Z."/>
            <person name="Chang Y."/>
            <person name="Mo W."/>
            <person name="Hu G."/>
            <person name="Li W."/>
            <person name="Zhao G."/>
            <person name="Zhu H."/>
            <person name="Hu X."/>
            <person name="Ji K."/>
            <person name="Xiang X."/>
            <person name="Song Q."/>
            <person name="Yuan D."/>
            <person name="Jin S."/>
            <person name="Zhang L."/>
        </authorList>
    </citation>
    <scope>NUCLEOTIDE SEQUENCE [LARGE SCALE GENOMIC DNA]</scope>
    <source>
        <strain evidence="1">SQ_2022a</strain>
    </source>
</reference>
<evidence type="ECO:0000313" key="2">
    <source>
        <dbReference type="Proteomes" id="UP001060215"/>
    </source>
</evidence>
<comment type="caution">
    <text evidence="1">The sequence shown here is derived from an EMBL/GenBank/DDBJ whole genome shotgun (WGS) entry which is preliminary data.</text>
</comment>
<name>A0ACC0FBL4_9ERIC</name>
<dbReference type="EMBL" id="CM045772">
    <property type="protein sequence ID" value="KAI7986067.1"/>
    <property type="molecule type" value="Genomic_DNA"/>
</dbReference>
<accession>A0ACC0FBL4</accession>